<protein>
    <submittedName>
        <fullName evidence="4">Actin-binding protein IPP</fullName>
    </submittedName>
</protein>
<name>A0A9Q1HC30_HOLLE</name>
<keyword evidence="1" id="KW-0880">Kelch repeat</keyword>
<dbReference type="InterPro" id="IPR000210">
    <property type="entry name" value="BTB/POZ_dom"/>
</dbReference>
<keyword evidence="5" id="KW-1185">Reference proteome</keyword>
<keyword evidence="2" id="KW-0677">Repeat</keyword>
<gene>
    <name evidence="4" type="ORF">HOLleu_14125</name>
</gene>
<evidence type="ECO:0000256" key="1">
    <source>
        <dbReference type="ARBA" id="ARBA00022441"/>
    </source>
</evidence>
<dbReference type="PROSITE" id="PS50097">
    <property type="entry name" value="BTB"/>
    <property type="match status" value="1"/>
</dbReference>
<organism evidence="4 5">
    <name type="scientific">Holothuria leucospilota</name>
    <name type="common">Black long sea cucumber</name>
    <name type="synonym">Mertensiothuria leucospilota</name>
    <dbReference type="NCBI Taxonomy" id="206669"/>
    <lineage>
        <taxon>Eukaryota</taxon>
        <taxon>Metazoa</taxon>
        <taxon>Echinodermata</taxon>
        <taxon>Eleutherozoa</taxon>
        <taxon>Echinozoa</taxon>
        <taxon>Holothuroidea</taxon>
        <taxon>Aspidochirotacea</taxon>
        <taxon>Aspidochirotida</taxon>
        <taxon>Holothuriidae</taxon>
        <taxon>Holothuria</taxon>
    </lineage>
</organism>
<dbReference type="CDD" id="cd18186">
    <property type="entry name" value="BTB_POZ_ZBTB_KLHL-like"/>
    <property type="match status" value="1"/>
</dbReference>
<sequence>MGLHKLLRQDYFTDVTIKAGKREIKAHRLILSAASPYFEAMFMSGLREKDQEVVEIHSVKETHLHLLVEFIYSGEFNLILIIVITEFFYSSAAFCDVISPTRENDQNLILC</sequence>
<evidence type="ECO:0000313" key="4">
    <source>
        <dbReference type="EMBL" id="KAJ8039958.1"/>
    </source>
</evidence>
<dbReference type="EMBL" id="JAIZAY010000006">
    <property type="protein sequence ID" value="KAJ8039958.1"/>
    <property type="molecule type" value="Genomic_DNA"/>
</dbReference>
<evidence type="ECO:0000259" key="3">
    <source>
        <dbReference type="PROSITE" id="PS50097"/>
    </source>
</evidence>
<dbReference type="PANTHER" id="PTHR24412:SF35">
    <property type="entry name" value="ACTIN-BINDING PROTEIN IPP"/>
    <property type="match status" value="1"/>
</dbReference>
<proteinExistence type="predicted"/>
<dbReference type="OrthoDB" id="45365at2759"/>
<dbReference type="InterPro" id="IPR011333">
    <property type="entry name" value="SKP1/BTB/POZ_sf"/>
</dbReference>
<reference evidence="4" key="1">
    <citation type="submission" date="2021-10" db="EMBL/GenBank/DDBJ databases">
        <title>Tropical sea cucumber genome reveals ecological adaptation and Cuvierian tubules defense mechanism.</title>
        <authorList>
            <person name="Chen T."/>
        </authorList>
    </citation>
    <scope>NUCLEOTIDE SEQUENCE</scope>
    <source>
        <strain evidence="4">Nanhai2018</strain>
        <tissue evidence="4">Muscle</tissue>
    </source>
</reference>
<feature type="domain" description="BTB" evidence="3">
    <location>
        <begin position="13"/>
        <end position="80"/>
    </location>
</feature>
<dbReference type="SUPFAM" id="SSF54695">
    <property type="entry name" value="POZ domain"/>
    <property type="match status" value="1"/>
</dbReference>
<evidence type="ECO:0000313" key="5">
    <source>
        <dbReference type="Proteomes" id="UP001152320"/>
    </source>
</evidence>
<dbReference type="SMART" id="SM00225">
    <property type="entry name" value="BTB"/>
    <property type="match status" value="1"/>
</dbReference>
<dbReference type="Gene3D" id="3.30.710.10">
    <property type="entry name" value="Potassium Channel Kv1.1, Chain A"/>
    <property type="match status" value="1"/>
</dbReference>
<accession>A0A9Q1HC30</accession>
<dbReference type="Pfam" id="PF00651">
    <property type="entry name" value="BTB"/>
    <property type="match status" value="1"/>
</dbReference>
<evidence type="ECO:0000256" key="2">
    <source>
        <dbReference type="ARBA" id="ARBA00022737"/>
    </source>
</evidence>
<dbReference type="Proteomes" id="UP001152320">
    <property type="component" value="Chromosome 6"/>
</dbReference>
<dbReference type="PANTHER" id="PTHR24412">
    <property type="entry name" value="KELCH PROTEIN"/>
    <property type="match status" value="1"/>
</dbReference>
<comment type="caution">
    <text evidence="4">The sequence shown here is derived from an EMBL/GenBank/DDBJ whole genome shotgun (WGS) entry which is preliminary data.</text>
</comment>
<dbReference type="AlphaFoldDB" id="A0A9Q1HC30"/>